<dbReference type="GO" id="GO:0042956">
    <property type="term" value="P:maltodextrin transmembrane transport"/>
    <property type="evidence" value="ECO:0007669"/>
    <property type="project" value="TreeGrafter"/>
</dbReference>
<dbReference type="Pfam" id="PF13416">
    <property type="entry name" value="SBP_bac_8"/>
    <property type="match status" value="1"/>
</dbReference>
<dbReference type="Proteomes" id="UP000195652">
    <property type="component" value="Chromosome"/>
</dbReference>
<keyword evidence="2" id="KW-0813">Transport</keyword>
<dbReference type="KEGG" id="csil:CBE74_02370"/>
<reference evidence="5 6" key="1">
    <citation type="journal article" date="2014" name="BMC Vet. Res.">
        <title>First report of Corynebacterium pseudotuberculosis from caseous lymphadenitis lesions in Black Alentejano pig (Sus scrofa domesticus).</title>
        <authorList>
            <person name="Oliveira M."/>
            <person name="Barroco C."/>
            <person name="Mottola C."/>
            <person name="Santos R."/>
            <person name="Lemsaddek A."/>
            <person name="Tavares L."/>
            <person name="Semedo-Lemsaddek T."/>
        </authorList>
    </citation>
    <scope>NUCLEOTIDE SEQUENCE [LARGE SCALE GENOMIC DNA]</scope>
    <source>
        <strain evidence="5 6">PO100/5</strain>
    </source>
</reference>
<reference evidence="5 6" key="3">
    <citation type="journal article" date="2020" name="Int. J. Syst. Evol. Microbiol.">
        <title>Corynebacterium silvaticum sp. nov., a unique group of NTTB corynebacteria in wild boar and roe deer.</title>
        <authorList>
            <person name="Dangel A."/>
            <person name="Berger A."/>
            <person name="Rau J."/>
            <person name="Eisenberg T."/>
            <person name="Kampfer P."/>
            <person name="Margos G."/>
            <person name="Contzen M."/>
            <person name="Busse H.J."/>
            <person name="Konrad R."/>
            <person name="Peters M."/>
            <person name="Sting R."/>
            <person name="Sing A."/>
        </authorList>
    </citation>
    <scope>NUCLEOTIDE SEQUENCE [LARGE SCALE GENOMIC DNA]</scope>
    <source>
        <strain evidence="5 6">PO100/5</strain>
    </source>
</reference>
<dbReference type="PROSITE" id="PS51257">
    <property type="entry name" value="PROKAR_LIPOPROTEIN"/>
    <property type="match status" value="1"/>
</dbReference>
<dbReference type="GO" id="GO:1901982">
    <property type="term" value="F:maltose binding"/>
    <property type="evidence" value="ECO:0007669"/>
    <property type="project" value="TreeGrafter"/>
</dbReference>
<dbReference type="GO" id="GO:0015768">
    <property type="term" value="P:maltose transport"/>
    <property type="evidence" value="ECO:0007669"/>
    <property type="project" value="TreeGrafter"/>
</dbReference>
<keyword evidence="3 4" id="KW-0732">Signal</keyword>
<dbReference type="InterPro" id="IPR006059">
    <property type="entry name" value="SBP"/>
</dbReference>
<feature type="chain" id="PRO_5041182936" evidence="4">
    <location>
        <begin position="21"/>
        <end position="415"/>
    </location>
</feature>
<gene>
    <name evidence="5" type="ORF">CBE74_02370</name>
</gene>
<dbReference type="GO" id="GO:0055052">
    <property type="term" value="C:ATP-binding cassette (ABC) transporter complex, substrate-binding subunit-containing"/>
    <property type="evidence" value="ECO:0007669"/>
    <property type="project" value="TreeGrafter"/>
</dbReference>
<accession>A0A7Y4LI57</accession>
<dbReference type="PANTHER" id="PTHR30061">
    <property type="entry name" value="MALTOSE-BINDING PERIPLASMIC PROTEIN"/>
    <property type="match status" value="1"/>
</dbReference>
<dbReference type="PANTHER" id="PTHR30061:SF50">
    <property type="entry name" value="MALTOSE_MALTODEXTRIN-BINDING PERIPLASMIC PROTEIN"/>
    <property type="match status" value="1"/>
</dbReference>
<evidence type="ECO:0000256" key="4">
    <source>
        <dbReference type="SAM" id="SignalP"/>
    </source>
</evidence>
<proteinExistence type="inferred from homology"/>
<dbReference type="GeneID" id="75007128"/>
<dbReference type="EMBL" id="CP021417">
    <property type="protein sequence ID" value="ARU45536.1"/>
    <property type="molecule type" value="Genomic_DNA"/>
</dbReference>
<dbReference type="SUPFAM" id="SSF53850">
    <property type="entry name" value="Periplasmic binding protein-like II"/>
    <property type="match status" value="1"/>
</dbReference>
<feature type="signal peptide" evidence="4">
    <location>
        <begin position="1"/>
        <end position="20"/>
    </location>
</feature>
<evidence type="ECO:0000256" key="2">
    <source>
        <dbReference type="ARBA" id="ARBA00022448"/>
    </source>
</evidence>
<dbReference type="CDD" id="cd13655">
    <property type="entry name" value="PBP2_oligosaccharide_1"/>
    <property type="match status" value="1"/>
</dbReference>
<sequence length="415" mass="43923">MKIRAKKALSVLAISTLVLAGCSSEKDSKGSSASGDSKGGKITLSVWSSQEDQDGSGGWLQSVEKKFEETHPDYDITWKNSVVGADQAATTVNQDPSAAADVYVYANDRLGSLLDSGAVGELSDAGMKQLSEQAEDTIAASVKGQDGKAYGLPIEPNTWFMYYNKSKLNQEDIKSFDTMLSKAKVSFPMSNSWYYPAFYAGAGASFFGKDGLDEAAGIKLGDKAGEVTKYLTNVVKNPNFVNDAEGSGIGGLANGSVDVVFSGSWDAKNIKKALGDNYGVASLPTFKLDGQDVQMKSFSGSKAIAYNPNTKNPKVASEFAAFLASTESQKSHFDKNGVIPADKTLAKDAAIAADPVAVALFETVANASILQPTLKPMSDFWDPATTFGKALVNGEVNPENAVTKTDAWTSSFSKK</sequence>
<evidence type="ECO:0000256" key="1">
    <source>
        <dbReference type="ARBA" id="ARBA00008520"/>
    </source>
</evidence>
<dbReference type="Gene3D" id="3.40.190.10">
    <property type="entry name" value="Periplasmic binding protein-like II"/>
    <property type="match status" value="2"/>
</dbReference>
<reference evidence="5 6" key="2">
    <citation type="journal article" date="2020" name="Antonie Van Leeuwenhoek">
        <title>Phylogenomic characterisation of a novel corynebacterial species pathogenic to animals.</title>
        <authorList>
            <person name="Moller J."/>
            <person name="Musella L."/>
            <person name="Melnikov V."/>
            <person name="Geissdorfer W."/>
            <person name="Burkovski A."/>
            <person name="Sangal V."/>
        </authorList>
    </citation>
    <scope>NUCLEOTIDE SEQUENCE [LARGE SCALE GENOMIC DNA]</scope>
    <source>
        <strain evidence="5 6">PO100/5</strain>
    </source>
</reference>
<organism evidence="5 6">
    <name type="scientific">Corynebacterium silvaticum</name>
    <dbReference type="NCBI Taxonomy" id="2320431"/>
    <lineage>
        <taxon>Bacteria</taxon>
        <taxon>Bacillati</taxon>
        <taxon>Actinomycetota</taxon>
        <taxon>Actinomycetes</taxon>
        <taxon>Mycobacteriales</taxon>
        <taxon>Corynebacteriaceae</taxon>
        <taxon>Corynebacterium</taxon>
    </lineage>
</organism>
<keyword evidence="6" id="KW-1185">Reference proteome</keyword>
<reference evidence="5 6" key="4">
    <citation type="journal article" date="2020" name="PLoS ONE">
        <title>Taxonomic classification of strain PO100/5 shows a broader geographic distribution and genetic markers of the recently described Corynebacterium silvaticum.</title>
        <authorList>
            <person name="Viana M.V.C."/>
            <person name="Profeta R."/>
            <person name="da Silva A.L."/>
            <person name="Hurtado R."/>
            <person name="Cerqueira J.C."/>
            <person name="Ribeiro B.F.S."/>
            <person name="Almeida M.O."/>
            <person name="Morais-Rodrigues F."/>
            <person name="Soares S.C."/>
            <person name="Oliveira M."/>
            <person name="Tavares L."/>
            <person name="Figueiredo H."/>
            <person name="Wattam A.R."/>
            <person name="Barh D."/>
            <person name="Ghosh P."/>
            <person name="Silva A."/>
            <person name="Azevedo V."/>
        </authorList>
    </citation>
    <scope>NUCLEOTIDE SEQUENCE [LARGE SCALE GENOMIC DNA]</scope>
    <source>
        <strain evidence="5 6">PO100/5</strain>
    </source>
</reference>
<protein>
    <submittedName>
        <fullName evidence="5">Extracellular solute-binding protein</fullName>
    </submittedName>
</protein>
<evidence type="ECO:0000256" key="3">
    <source>
        <dbReference type="ARBA" id="ARBA00022729"/>
    </source>
</evidence>
<evidence type="ECO:0000313" key="5">
    <source>
        <dbReference type="EMBL" id="ARU45536.1"/>
    </source>
</evidence>
<comment type="similarity">
    <text evidence="1">Belongs to the bacterial solute-binding protein 1 family.</text>
</comment>
<dbReference type="OrthoDB" id="9764072at2"/>
<dbReference type="RefSeq" id="WP_087453398.1">
    <property type="nucleotide sequence ID" value="NZ_CP021417.2"/>
</dbReference>
<evidence type="ECO:0000313" key="6">
    <source>
        <dbReference type="Proteomes" id="UP000195652"/>
    </source>
</evidence>
<dbReference type="AlphaFoldDB" id="A0A7Y4LI57"/>
<name>A0A7Y4LI57_9CORY</name>